<dbReference type="Proteomes" id="UP000322873">
    <property type="component" value="Unassembled WGS sequence"/>
</dbReference>
<name>A0A5M9JPR6_MONFR</name>
<feature type="compositionally biased region" description="Basic and acidic residues" evidence="1">
    <location>
        <begin position="1"/>
        <end position="28"/>
    </location>
</feature>
<proteinExistence type="predicted"/>
<accession>A0A5M9JPR6</accession>
<sequence>MPEFNAFKDDEVKESELHNHFDGHHDAESNTQLPNEEVKDAQDASNTTTPPQPPESSTHNLHTPSEKFIAFTNIWDERAIAPFTYTTSKEKNDIMDWTYTRNS</sequence>
<gene>
    <name evidence="2" type="ORF">EYC84_001484</name>
</gene>
<dbReference type="AlphaFoldDB" id="A0A5M9JPR6"/>
<comment type="caution">
    <text evidence="2">The sequence shown here is derived from an EMBL/GenBank/DDBJ whole genome shotgun (WGS) entry which is preliminary data.</text>
</comment>
<dbReference type="EMBL" id="VICG01000005">
    <property type="protein sequence ID" value="KAA8571484.1"/>
    <property type="molecule type" value="Genomic_DNA"/>
</dbReference>
<feature type="region of interest" description="Disordered" evidence="1">
    <location>
        <begin position="1"/>
        <end position="65"/>
    </location>
</feature>
<dbReference type="VEuPathDB" id="FungiDB:MFRU_026g00930"/>
<evidence type="ECO:0000313" key="2">
    <source>
        <dbReference type="EMBL" id="KAA8571484.1"/>
    </source>
</evidence>
<reference evidence="2 3" key="1">
    <citation type="submission" date="2019-06" db="EMBL/GenBank/DDBJ databases">
        <title>Genome Sequence of the Brown Rot Fungal Pathogen Monilinia fructicola.</title>
        <authorList>
            <person name="De Miccolis Angelini R.M."/>
            <person name="Landi L."/>
            <person name="Abate D."/>
            <person name="Pollastro S."/>
            <person name="Romanazzi G."/>
            <person name="Faretra F."/>
        </authorList>
    </citation>
    <scope>NUCLEOTIDE SEQUENCE [LARGE SCALE GENOMIC DNA]</scope>
    <source>
        <strain evidence="2 3">Mfrc123</strain>
    </source>
</reference>
<protein>
    <submittedName>
        <fullName evidence="2">Uncharacterized protein</fullName>
    </submittedName>
</protein>
<evidence type="ECO:0000313" key="3">
    <source>
        <dbReference type="Proteomes" id="UP000322873"/>
    </source>
</evidence>
<keyword evidence="3" id="KW-1185">Reference proteome</keyword>
<organism evidence="2 3">
    <name type="scientific">Monilinia fructicola</name>
    <name type="common">Brown rot fungus</name>
    <name type="synonym">Ciboria fructicola</name>
    <dbReference type="NCBI Taxonomy" id="38448"/>
    <lineage>
        <taxon>Eukaryota</taxon>
        <taxon>Fungi</taxon>
        <taxon>Dikarya</taxon>
        <taxon>Ascomycota</taxon>
        <taxon>Pezizomycotina</taxon>
        <taxon>Leotiomycetes</taxon>
        <taxon>Helotiales</taxon>
        <taxon>Sclerotiniaceae</taxon>
        <taxon>Monilinia</taxon>
    </lineage>
</organism>
<evidence type="ECO:0000256" key="1">
    <source>
        <dbReference type="SAM" id="MobiDB-lite"/>
    </source>
</evidence>